<reference evidence="2" key="2">
    <citation type="submission" date="2023-05" db="EMBL/GenBank/DDBJ databases">
        <authorList>
            <consortium name="Lawrence Berkeley National Laboratory"/>
            <person name="Steindorff A."/>
            <person name="Hensen N."/>
            <person name="Bonometti L."/>
            <person name="Westerberg I."/>
            <person name="Brannstrom I.O."/>
            <person name="Guillou S."/>
            <person name="Cros-Aarteil S."/>
            <person name="Calhoun S."/>
            <person name="Haridas S."/>
            <person name="Kuo A."/>
            <person name="Mondo S."/>
            <person name="Pangilinan J."/>
            <person name="Riley R."/>
            <person name="Labutti K."/>
            <person name="Andreopoulos B."/>
            <person name="Lipzen A."/>
            <person name="Chen C."/>
            <person name="Yanf M."/>
            <person name="Daum C."/>
            <person name="Ng V."/>
            <person name="Clum A."/>
            <person name="Ohm R."/>
            <person name="Martin F."/>
            <person name="Silar P."/>
            <person name="Natvig D."/>
            <person name="Lalanne C."/>
            <person name="Gautier V."/>
            <person name="Ament-Velasquez S.L."/>
            <person name="Kruys A."/>
            <person name="Hutchinson M.I."/>
            <person name="Powell A.J."/>
            <person name="Barry K."/>
            <person name="Miller A.N."/>
            <person name="Grigoriev I.V."/>
            <person name="Debuchy R."/>
            <person name="Gladieux P."/>
            <person name="Thoren M.H."/>
            <person name="Johannesson H."/>
        </authorList>
    </citation>
    <scope>NUCLEOTIDE SEQUENCE</scope>
    <source>
        <strain evidence="2">CBS 990.96</strain>
    </source>
</reference>
<feature type="domain" description="DUF6590" evidence="1">
    <location>
        <begin position="87"/>
        <end position="228"/>
    </location>
</feature>
<dbReference type="AlphaFoldDB" id="A0AAN7BQ43"/>
<protein>
    <recommendedName>
        <fullName evidence="1">DUF6590 domain-containing protein</fullName>
    </recommendedName>
</protein>
<proteinExistence type="predicted"/>
<dbReference type="Proteomes" id="UP001301958">
    <property type="component" value="Unassembled WGS sequence"/>
</dbReference>
<dbReference type="EMBL" id="MU865336">
    <property type="protein sequence ID" value="KAK4227063.1"/>
    <property type="molecule type" value="Genomic_DNA"/>
</dbReference>
<comment type="caution">
    <text evidence="2">The sequence shown here is derived from an EMBL/GenBank/DDBJ whole genome shotgun (WGS) entry which is preliminary data.</text>
</comment>
<dbReference type="PANTHER" id="PTHR35391">
    <property type="entry name" value="C2H2-TYPE DOMAIN-CONTAINING PROTEIN-RELATED"/>
    <property type="match status" value="1"/>
</dbReference>
<gene>
    <name evidence="2" type="ORF">QBC38DRAFT_364942</name>
</gene>
<evidence type="ECO:0000313" key="3">
    <source>
        <dbReference type="Proteomes" id="UP001301958"/>
    </source>
</evidence>
<evidence type="ECO:0000313" key="2">
    <source>
        <dbReference type="EMBL" id="KAK4227063.1"/>
    </source>
</evidence>
<sequence>MEADGYGTGVAEPLSSVAEDNVYEEGYNSYSYQRDTGQDTPRARSPEMAGFQYGGNTMNQTMSEGHYGTSRSHGDDLFSRYIVEPSSRFQPGSVFKIYWSEPLGDGLNATVRSYMDKKGEKFHYSFRRFIVVASDEGHSTCVPILTYGHRACTKRGVKAQKHGIVYQVGNRPFRLHMEPELGFPPARVELFERTEKLDKESRVNYSKLVTIEHNYRVFFIGRIHPGDFVNIVSPAVDTCWGKKRRHHR</sequence>
<accession>A0AAN7BQ43</accession>
<dbReference type="PANTHER" id="PTHR35391:SF5">
    <property type="entry name" value="DUF6590 DOMAIN-CONTAINING PROTEIN"/>
    <property type="match status" value="1"/>
</dbReference>
<dbReference type="Pfam" id="PF20233">
    <property type="entry name" value="DUF6590"/>
    <property type="match status" value="1"/>
</dbReference>
<dbReference type="InterPro" id="IPR046497">
    <property type="entry name" value="DUF6590"/>
</dbReference>
<keyword evidence="3" id="KW-1185">Reference proteome</keyword>
<organism evidence="2 3">
    <name type="scientific">Podospora fimiseda</name>
    <dbReference type="NCBI Taxonomy" id="252190"/>
    <lineage>
        <taxon>Eukaryota</taxon>
        <taxon>Fungi</taxon>
        <taxon>Dikarya</taxon>
        <taxon>Ascomycota</taxon>
        <taxon>Pezizomycotina</taxon>
        <taxon>Sordariomycetes</taxon>
        <taxon>Sordariomycetidae</taxon>
        <taxon>Sordariales</taxon>
        <taxon>Podosporaceae</taxon>
        <taxon>Podospora</taxon>
    </lineage>
</organism>
<reference evidence="2" key="1">
    <citation type="journal article" date="2023" name="Mol. Phylogenet. Evol.">
        <title>Genome-scale phylogeny and comparative genomics of the fungal order Sordariales.</title>
        <authorList>
            <person name="Hensen N."/>
            <person name="Bonometti L."/>
            <person name="Westerberg I."/>
            <person name="Brannstrom I.O."/>
            <person name="Guillou S."/>
            <person name="Cros-Aarteil S."/>
            <person name="Calhoun S."/>
            <person name="Haridas S."/>
            <person name="Kuo A."/>
            <person name="Mondo S."/>
            <person name="Pangilinan J."/>
            <person name="Riley R."/>
            <person name="LaButti K."/>
            <person name="Andreopoulos B."/>
            <person name="Lipzen A."/>
            <person name="Chen C."/>
            <person name="Yan M."/>
            <person name="Daum C."/>
            <person name="Ng V."/>
            <person name="Clum A."/>
            <person name="Steindorff A."/>
            <person name="Ohm R.A."/>
            <person name="Martin F."/>
            <person name="Silar P."/>
            <person name="Natvig D.O."/>
            <person name="Lalanne C."/>
            <person name="Gautier V."/>
            <person name="Ament-Velasquez S.L."/>
            <person name="Kruys A."/>
            <person name="Hutchinson M.I."/>
            <person name="Powell A.J."/>
            <person name="Barry K."/>
            <person name="Miller A.N."/>
            <person name="Grigoriev I.V."/>
            <person name="Debuchy R."/>
            <person name="Gladieux P."/>
            <person name="Hiltunen Thoren M."/>
            <person name="Johannesson H."/>
        </authorList>
    </citation>
    <scope>NUCLEOTIDE SEQUENCE</scope>
    <source>
        <strain evidence="2">CBS 990.96</strain>
    </source>
</reference>
<name>A0AAN7BQ43_9PEZI</name>
<evidence type="ECO:0000259" key="1">
    <source>
        <dbReference type="Pfam" id="PF20233"/>
    </source>
</evidence>